<name>A0A1L0AJS9_9GAMM</name>
<proteinExistence type="predicted"/>
<protein>
    <submittedName>
        <fullName evidence="1">Uncharacterized protein</fullName>
    </submittedName>
</protein>
<dbReference type="InterPro" id="IPR011202">
    <property type="entry name" value="UCP014677"/>
</dbReference>
<organism evidence="1 2">
    <name type="scientific">Moritella viscosa</name>
    <dbReference type="NCBI Taxonomy" id="80854"/>
    <lineage>
        <taxon>Bacteria</taxon>
        <taxon>Pseudomonadati</taxon>
        <taxon>Pseudomonadota</taxon>
        <taxon>Gammaproteobacteria</taxon>
        <taxon>Alteromonadales</taxon>
        <taxon>Moritellaceae</taxon>
        <taxon>Moritella</taxon>
    </lineage>
</organism>
<reference evidence="1 2" key="1">
    <citation type="submission" date="2016-11" db="EMBL/GenBank/DDBJ databases">
        <authorList>
            <person name="Jaros S."/>
            <person name="Januszkiewicz K."/>
            <person name="Wedrychowicz H."/>
        </authorList>
    </citation>
    <scope>NUCLEOTIDE SEQUENCE [LARGE SCALE GENOMIC DNA]</scope>
    <source>
        <strain evidence="1">NVI 5450</strain>
    </source>
</reference>
<accession>A0A1L0AJS9</accession>
<evidence type="ECO:0000313" key="2">
    <source>
        <dbReference type="Proteomes" id="UP000183794"/>
    </source>
</evidence>
<dbReference type="RefSeq" id="WP_075518559.1">
    <property type="nucleotide sequence ID" value="NZ_FPLD01000131.1"/>
</dbReference>
<gene>
    <name evidence="1" type="ORF">NVI5450_4525</name>
</gene>
<evidence type="ECO:0000313" key="1">
    <source>
        <dbReference type="EMBL" id="SGZ17472.1"/>
    </source>
</evidence>
<dbReference type="AlphaFoldDB" id="A0A1L0AJS9"/>
<dbReference type="PIRSF" id="PIRSF014677">
    <property type="entry name" value="UCP014677"/>
    <property type="match status" value="1"/>
</dbReference>
<dbReference type="Pfam" id="PF13289">
    <property type="entry name" value="SIR2_2"/>
    <property type="match status" value="1"/>
</dbReference>
<dbReference type="OrthoDB" id="5883140at2"/>
<dbReference type="Proteomes" id="UP000183794">
    <property type="component" value="Unassembled WGS sequence"/>
</dbReference>
<dbReference type="EMBL" id="FPLD01000131">
    <property type="protein sequence ID" value="SGZ17472.1"/>
    <property type="molecule type" value="Genomic_DNA"/>
</dbReference>
<sequence>MNVKDFISNFSNHPVLFVGAGLSLRYLNNAFTWDGLLAKISLDLTDSVDFYFDTKSECMVDGKFKYELIAEKIESKFNKTLKDDRNGKFKDINDIFYDEMAKNNSLSRFKIYICKILKELDFKDEKLEEIKAFKKIRKNISSVITTNYDLVIEDLFDFNPLIGNDILLSNPYGSIYKIHGCVSQADKIIMTENDYDSFNKKYELIRAQLLSLFIHNPIIFLGYNVGDQNIKDLLKTIFTYVPSNTEQAEKIKKNFLLVEYDEGNFDTTITDHDIDIDGYPTIRINKVKTDDFSSIYSALSELELKFSAMDIRKVQHAWREITTGGEIKVKISEDLDSLSNDQMILAVGSTKTIKYEYQPLSEMMTNYFNIIEESNSQLIETLNKQTISRQQYCPIFAFSLICKKLEHVDILKRYQKNKIRTLLEAMSYKCKTECKNLMAILNDELVSNTHRVNCIVYNVIEGNVHIDELYDFLATYFKSNFENYNPNKSDYNKLLCTYDFKKYSDAQEI</sequence>